<feature type="domain" description="RRM" evidence="4">
    <location>
        <begin position="17"/>
        <end position="94"/>
    </location>
</feature>
<keyword evidence="3" id="KW-0694">RNA-binding</keyword>
<dbReference type="InterPro" id="IPR012677">
    <property type="entry name" value="Nucleotide-bd_a/b_plait_sf"/>
</dbReference>
<evidence type="ECO:0000313" key="6">
    <source>
        <dbReference type="Proteomes" id="UP000054815"/>
    </source>
</evidence>
<protein>
    <recommendedName>
        <fullName evidence="2">tRNA selenocysteine-associated protein 1</fullName>
    </recommendedName>
</protein>
<organism evidence="5 6">
    <name type="scientific">Trichinella pseudospiralis</name>
    <name type="common">Parasitic roundworm</name>
    <dbReference type="NCBI Taxonomy" id="6337"/>
    <lineage>
        <taxon>Eukaryota</taxon>
        <taxon>Metazoa</taxon>
        <taxon>Ecdysozoa</taxon>
        <taxon>Nematoda</taxon>
        <taxon>Enoplea</taxon>
        <taxon>Dorylaimia</taxon>
        <taxon>Trichinellida</taxon>
        <taxon>Trichinellidae</taxon>
        <taxon>Trichinella</taxon>
    </lineage>
</organism>
<evidence type="ECO:0000259" key="4">
    <source>
        <dbReference type="PROSITE" id="PS50102"/>
    </source>
</evidence>
<dbReference type="Pfam" id="PF00076">
    <property type="entry name" value="RRM_1"/>
    <property type="match status" value="2"/>
</dbReference>
<dbReference type="GO" id="GO:0003723">
    <property type="term" value="F:RNA binding"/>
    <property type="evidence" value="ECO:0007669"/>
    <property type="project" value="UniProtKB-UniRule"/>
</dbReference>
<feature type="domain" description="RRM" evidence="4">
    <location>
        <begin position="104"/>
        <end position="182"/>
    </location>
</feature>
<comment type="similarity">
    <text evidence="1">Belongs to the RRM TRSPAP family.</text>
</comment>
<dbReference type="PROSITE" id="PS50102">
    <property type="entry name" value="RRM"/>
    <property type="match status" value="2"/>
</dbReference>
<dbReference type="Proteomes" id="UP000054815">
    <property type="component" value="Unassembled WGS sequence"/>
</dbReference>
<feature type="non-terminal residue" evidence="5">
    <location>
        <position position="1"/>
    </location>
</feature>
<accession>A0A0V0YBY6</accession>
<dbReference type="STRING" id="6337.A0A0V0YBY6"/>
<dbReference type="Gene3D" id="3.30.70.330">
    <property type="match status" value="2"/>
</dbReference>
<evidence type="ECO:0000256" key="1">
    <source>
        <dbReference type="ARBA" id="ARBA00008920"/>
    </source>
</evidence>
<proteinExistence type="inferred from homology"/>
<reference evidence="5 6" key="1">
    <citation type="submission" date="2015-01" db="EMBL/GenBank/DDBJ databases">
        <title>Evolution of Trichinella species and genotypes.</title>
        <authorList>
            <person name="Korhonen P.K."/>
            <person name="Edoardo P."/>
            <person name="Giuseppe L.R."/>
            <person name="Gasser R.B."/>
        </authorList>
    </citation>
    <scope>NUCLEOTIDE SEQUENCE [LARGE SCALE GENOMIC DNA]</scope>
    <source>
        <strain evidence="5">ISS141</strain>
    </source>
</reference>
<evidence type="ECO:0000256" key="3">
    <source>
        <dbReference type="PROSITE-ProRule" id="PRU00176"/>
    </source>
</evidence>
<sequence>LTFKICRVSGKMATEDRLLWMGDLEPYMDALFIENAFRQLGECVNVRMAFDRNGNAARYCFIEMPDSASARRVMLTINGTDIPNSKIKFNLSYANNSNNNTVEYSLFVNNLSSQINDAELYQIFGKKFISCRGAKVYRGPDGRSRCMGFVRFSNETEQQQALVEMNRKLIRGKKIMLRIAPFKPRARQVNRCTTTTITTTATTTTTEPGVSHAYHYDHFRQAMQAWQGLNVGCTTFVDQIVEYETSTKDTNDLIRSSEELYMALEQAHWYPKISSNTSFNQLSS</sequence>
<dbReference type="PANTHER" id="PTHR37457">
    <property type="entry name" value="TRNA SELENOCYSTEINE 1-ASSOCIATED PROTEIN 1-RELATED"/>
    <property type="match status" value="1"/>
</dbReference>
<dbReference type="InterPro" id="IPR040434">
    <property type="entry name" value="TSAP1"/>
</dbReference>
<gene>
    <name evidence="5" type="primary">Trnau1ap</name>
    <name evidence="5" type="ORF">T4E_9511</name>
</gene>
<evidence type="ECO:0000313" key="5">
    <source>
        <dbReference type="EMBL" id="KRX97490.1"/>
    </source>
</evidence>
<dbReference type="SUPFAM" id="SSF54928">
    <property type="entry name" value="RNA-binding domain, RBD"/>
    <property type="match status" value="1"/>
</dbReference>
<dbReference type="PANTHER" id="PTHR37457:SF3">
    <property type="entry name" value="TRNA SELENOCYSTEINE-ASSOCIATED PROTEIN 1"/>
    <property type="match status" value="1"/>
</dbReference>
<dbReference type="EMBL" id="JYDU01000031">
    <property type="protein sequence ID" value="KRX97490.1"/>
    <property type="molecule type" value="Genomic_DNA"/>
</dbReference>
<evidence type="ECO:0000256" key="2">
    <source>
        <dbReference type="ARBA" id="ARBA00033477"/>
    </source>
</evidence>
<dbReference type="InterPro" id="IPR000504">
    <property type="entry name" value="RRM_dom"/>
</dbReference>
<dbReference type="AlphaFoldDB" id="A0A0V0YBY6"/>
<name>A0A0V0YBY6_TRIPS</name>
<dbReference type="InterPro" id="IPR035979">
    <property type="entry name" value="RBD_domain_sf"/>
</dbReference>
<dbReference type="SMART" id="SM00360">
    <property type="entry name" value="RRM"/>
    <property type="match status" value="2"/>
</dbReference>
<comment type="caution">
    <text evidence="5">The sequence shown here is derived from an EMBL/GenBank/DDBJ whole genome shotgun (WGS) entry which is preliminary data.</text>
</comment>